<evidence type="ECO:0000259" key="1">
    <source>
        <dbReference type="Pfam" id="PF04266"/>
    </source>
</evidence>
<sequence>MFKVITVKQPWAQLIVMGLKEWETRSKGTPHRGELYIQSSKAFDEEDWELCVTNPFFKEAIPDPNRLVCGEIIGKVDVTAVQKTEVIRQLLRMNDTYKGKRELAFGDFRDGRFGYQCSNAVEFSNHIKVRGQLGIWNSALPLDKILVPKVKEVVYV</sequence>
<dbReference type="Gene3D" id="2.30.130.30">
    <property type="entry name" value="Hypothetical protein"/>
    <property type="match status" value="1"/>
</dbReference>
<protein>
    <submittedName>
        <fullName evidence="2">ASCH domain-containing protein</fullName>
    </submittedName>
</protein>
<proteinExistence type="predicted"/>
<keyword evidence="3" id="KW-1185">Reference proteome</keyword>
<comment type="caution">
    <text evidence="2">The sequence shown here is derived from an EMBL/GenBank/DDBJ whole genome shotgun (WGS) entry which is preliminary data.</text>
</comment>
<feature type="domain" description="ASCH" evidence="1">
    <location>
        <begin position="5"/>
        <end position="85"/>
    </location>
</feature>
<gene>
    <name evidence="2" type="ORF">ACFQ21_00275</name>
</gene>
<evidence type="ECO:0000313" key="2">
    <source>
        <dbReference type="EMBL" id="MFD0997713.1"/>
    </source>
</evidence>
<dbReference type="RefSeq" id="WP_377573163.1">
    <property type="nucleotide sequence ID" value="NZ_JBHTKA010000001.1"/>
</dbReference>
<organism evidence="2 3">
    <name type="scientific">Ohtaekwangia kribbensis</name>
    <dbReference type="NCBI Taxonomy" id="688913"/>
    <lineage>
        <taxon>Bacteria</taxon>
        <taxon>Pseudomonadati</taxon>
        <taxon>Bacteroidota</taxon>
        <taxon>Cytophagia</taxon>
        <taxon>Cytophagales</taxon>
        <taxon>Fulvivirgaceae</taxon>
        <taxon>Ohtaekwangia</taxon>
    </lineage>
</organism>
<dbReference type="SUPFAM" id="SSF88697">
    <property type="entry name" value="PUA domain-like"/>
    <property type="match status" value="1"/>
</dbReference>
<name>A0ABW3JUU1_9BACT</name>
<evidence type="ECO:0000313" key="3">
    <source>
        <dbReference type="Proteomes" id="UP001597112"/>
    </source>
</evidence>
<dbReference type="EMBL" id="JBHTKA010000001">
    <property type="protein sequence ID" value="MFD0997713.1"/>
    <property type="molecule type" value="Genomic_DNA"/>
</dbReference>
<dbReference type="Pfam" id="PF04266">
    <property type="entry name" value="ASCH"/>
    <property type="match status" value="1"/>
</dbReference>
<dbReference type="InterPro" id="IPR007374">
    <property type="entry name" value="ASCH_domain"/>
</dbReference>
<dbReference type="Proteomes" id="UP001597112">
    <property type="component" value="Unassembled WGS sequence"/>
</dbReference>
<reference evidence="3" key="1">
    <citation type="journal article" date="2019" name="Int. J. Syst. Evol. Microbiol.">
        <title>The Global Catalogue of Microorganisms (GCM) 10K type strain sequencing project: providing services to taxonomists for standard genome sequencing and annotation.</title>
        <authorList>
            <consortium name="The Broad Institute Genomics Platform"/>
            <consortium name="The Broad Institute Genome Sequencing Center for Infectious Disease"/>
            <person name="Wu L."/>
            <person name="Ma J."/>
        </authorList>
    </citation>
    <scope>NUCLEOTIDE SEQUENCE [LARGE SCALE GENOMIC DNA]</scope>
    <source>
        <strain evidence="3">CCUG 58938</strain>
    </source>
</reference>
<dbReference type="InterPro" id="IPR015947">
    <property type="entry name" value="PUA-like_sf"/>
</dbReference>
<accession>A0ABW3JUU1</accession>